<evidence type="ECO:0000256" key="4">
    <source>
        <dbReference type="ARBA" id="ARBA00022989"/>
    </source>
</evidence>
<sequence>MDSGASSPLYVANVIRCLLSALGVAANLLILYIIAKYPTIRTISNVYVANLAVADVSFCVFALVQGVSSLRFHSFKSRVDNLLAYCQQKDAIVENSTANVTMSNDTVEFLKSNNCTWRSMEKQKLMSLIDAKLNCDSANLVSSRSCDVGRVLAVFLACASIFLLTAIAVERYRAIVKPLDHRLLRTQKKACRTCVLMWVLAFLAATFDTVVRNLVSNDWTFTYQSLFECVYLKPDDASSGHAYLALALSISVILYAVPAGVMIPIYVRIFVTLRQPRPFPARASTSRTLPMLFVVTVFFLVCWLPFHVTSFTAHSYTDGDSLTAFYVGTALAILNSVINPFLYAFIGKNFQKHIRRLFCISPREEEDTGRRYHASSRPSVDSIYGYRGSVIDIDTAVPAPACITAVLSSPELAPNGTCTGHLGFTPANCELVAVQPLAVKRE</sequence>
<evidence type="ECO:0000256" key="3">
    <source>
        <dbReference type="ARBA" id="ARBA00022692"/>
    </source>
</evidence>
<dbReference type="PROSITE" id="PS00237">
    <property type="entry name" value="G_PROTEIN_RECEP_F1_1"/>
    <property type="match status" value="1"/>
</dbReference>
<dbReference type="PANTHER" id="PTHR24229">
    <property type="entry name" value="NEUROPEPTIDES RECEPTOR"/>
    <property type="match status" value="1"/>
</dbReference>
<evidence type="ECO:0000256" key="5">
    <source>
        <dbReference type="ARBA" id="ARBA00023040"/>
    </source>
</evidence>
<evidence type="ECO:0000313" key="12">
    <source>
        <dbReference type="Proteomes" id="UP000001554"/>
    </source>
</evidence>
<dbReference type="InterPro" id="IPR017452">
    <property type="entry name" value="GPCR_Rhodpsn_7TM"/>
</dbReference>
<keyword evidence="4 10" id="KW-1133">Transmembrane helix</keyword>
<dbReference type="RefSeq" id="XP_035668950.1">
    <property type="nucleotide sequence ID" value="XM_035813057.1"/>
</dbReference>
<dbReference type="OMA" id="RTISNVY"/>
<feature type="transmembrane region" description="Helical" evidence="10">
    <location>
        <begin position="288"/>
        <end position="306"/>
    </location>
</feature>
<evidence type="ECO:0000313" key="13">
    <source>
        <dbReference type="RefSeq" id="XP_035668950.1"/>
    </source>
</evidence>
<evidence type="ECO:0000256" key="9">
    <source>
        <dbReference type="RuleBase" id="RU000688"/>
    </source>
</evidence>
<protein>
    <submittedName>
        <fullName evidence="13">Type-1A angiotensin II receptor-like</fullName>
    </submittedName>
</protein>
<keyword evidence="3 9" id="KW-0812">Transmembrane</keyword>
<feature type="transmembrane region" description="Helical" evidence="10">
    <location>
        <begin position="148"/>
        <end position="169"/>
    </location>
</feature>
<feature type="domain" description="G-protein coupled receptors family 1 profile" evidence="11">
    <location>
        <begin position="26"/>
        <end position="343"/>
    </location>
</feature>
<dbReference type="Proteomes" id="UP000001554">
    <property type="component" value="Chromosome 3"/>
</dbReference>
<keyword evidence="12" id="KW-1185">Reference proteome</keyword>
<dbReference type="PRINTS" id="PR00237">
    <property type="entry name" value="GPCRRHODOPSN"/>
</dbReference>
<evidence type="ECO:0000256" key="1">
    <source>
        <dbReference type="ARBA" id="ARBA00004651"/>
    </source>
</evidence>
<feature type="transmembrane region" description="Helical" evidence="10">
    <location>
        <begin position="46"/>
        <end position="67"/>
    </location>
</feature>
<dbReference type="Gene3D" id="1.20.1070.10">
    <property type="entry name" value="Rhodopsin 7-helix transmembrane proteins"/>
    <property type="match status" value="2"/>
</dbReference>
<dbReference type="AlphaFoldDB" id="A0A9J7KSH3"/>
<comment type="similarity">
    <text evidence="9">Belongs to the G-protein coupled receptor 1 family.</text>
</comment>
<keyword evidence="2" id="KW-1003">Cell membrane</keyword>
<proteinExistence type="inferred from homology"/>
<dbReference type="GO" id="GO:0004930">
    <property type="term" value="F:G protein-coupled receptor activity"/>
    <property type="evidence" value="ECO:0000318"/>
    <property type="project" value="GO_Central"/>
</dbReference>
<dbReference type="PROSITE" id="PS50262">
    <property type="entry name" value="G_PROTEIN_RECEP_F1_2"/>
    <property type="match status" value="1"/>
</dbReference>
<dbReference type="Pfam" id="PF00001">
    <property type="entry name" value="7tm_1"/>
    <property type="match status" value="1"/>
</dbReference>
<organism evidence="12 13">
    <name type="scientific">Branchiostoma floridae</name>
    <name type="common">Florida lancelet</name>
    <name type="synonym">Amphioxus</name>
    <dbReference type="NCBI Taxonomy" id="7739"/>
    <lineage>
        <taxon>Eukaryota</taxon>
        <taxon>Metazoa</taxon>
        <taxon>Chordata</taxon>
        <taxon>Cephalochordata</taxon>
        <taxon>Leptocardii</taxon>
        <taxon>Amphioxiformes</taxon>
        <taxon>Branchiostomatidae</taxon>
        <taxon>Branchiostoma</taxon>
    </lineage>
</organism>
<keyword evidence="7 9" id="KW-0675">Receptor</keyword>
<feature type="transmembrane region" description="Helical" evidence="10">
    <location>
        <begin position="326"/>
        <end position="346"/>
    </location>
</feature>
<evidence type="ECO:0000256" key="7">
    <source>
        <dbReference type="ARBA" id="ARBA00023170"/>
    </source>
</evidence>
<keyword evidence="5 9" id="KW-0297">G-protein coupled receptor</keyword>
<evidence type="ECO:0000259" key="11">
    <source>
        <dbReference type="PROSITE" id="PS50262"/>
    </source>
</evidence>
<name>A0A9J7KSH3_BRAFL</name>
<dbReference type="InterPro" id="IPR000276">
    <property type="entry name" value="GPCR_Rhodpsn"/>
</dbReference>
<dbReference type="OrthoDB" id="10037617at2759"/>
<evidence type="ECO:0000256" key="2">
    <source>
        <dbReference type="ARBA" id="ARBA00022475"/>
    </source>
</evidence>
<gene>
    <name evidence="13" type="primary">LOC118411053</name>
</gene>
<evidence type="ECO:0000256" key="6">
    <source>
        <dbReference type="ARBA" id="ARBA00023136"/>
    </source>
</evidence>
<dbReference type="SUPFAM" id="SSF81321">
    <property type="entry name" value="Family A G protein-coupled receptor-like"/>
    <property type="match status" value="2"/>
</dbReference>
<evidence type="ECO:0000256" key="8">
    <source>
        <dbReference type="ARBA" id="ARBA00023224"/>
    </source>
</evidence>
<evidence type="ECO:0000256" key="10">
    <source>
        <dbReference type="SAM" id="Phobius"/>
    </source>
</evidence>
<dbReference type="SMART" id="SM01381">
    <property type="entry name" value="7TM_GPCR_Srsx"/>
    <property type="match status" value="1"/>
</dbReference>
<reference evidence="12" key="1">
    <citation type="journal article" date="2020" name="Nat. Ecol. Evol.">
        <title>Deeply conserved synteny resolves early events in vertebrate evolution.</title>
        <authorList>
            <person name="Simakov O."/>
            <person name="Marletaz F."/>
            <person name="Yue J.X."/>
            <person name="O'Connell B."/>
            <person name="Jenkins J."/>
            <person name="Brandt A."/>
            <person name="Calef R."/>
            <person name="Tung C.H."/>
            <person name="Huang T.K."/>
            <person name="Schmutz J."/>
            <person name="Satoh N."/>
            <person name="Yu J.K."/>
            <person name="Putnam N.H."/>
            <person name="Green R.E."/>
            <person name="Rokhsar D.S."/>
        </authorList>
    </citation>
    <scope>NUCLEOTIDE SEQUENCE [LARGE SCALE GENOMIC DNA]</scope>
    <source>
        <strain evidence="12">S238N-H82</strain>
    </source>
</reference>
<reference evidence="13" key="2">
    <citation type="submission" date="2025-08" db="UniProtKB">
        <authorList>
            <consortium name="RefSeq"/>
        </authorList>
    </citation>
    <scope>IDENTIFICATION</scope>
    <source>
        <strain evidence="13">S238N-H82</strain>
        <tissue evidence="13">Testes</tissue>
    </source>
</reference>
<dbReference type="GO" id="GO:0007186">
    <property type="term" value="P:G protein-coupled receptor signaling pathway"/>
    <property type="evidence" value="ECO:0000318"/>
    <property type="project" value="GO_Central"/>
</dbReference>
<feature type="transmembrane region" description="Helical" evidence="10">
    <location>
        <begin position="242"/>
        <end position="267"/>
    </location>
</feature>
<dbReference type="CDD" id="cd00637">
    <property type="entry name" value="7tm_classA_rhodopsin-like"/>
    <property type="match status" value="1"/>
</dbReference>
<feature type="transmembrane region" description="Helical" evidence="10">
    <location>
        <begin position="12"/>
        <end position="34"/>
    </location>
</feature>
<accession>A0A9J7KSH3</accession>
<dbReference type="PANTHER" id="PTHR24229:SF112">
    <property type="entry name" value="CHEMOKINE-LIKE RECEPTOR 1"/>
    <property type="match status" value="1"/>
</dbReference>
<dbReference type="KEGG" id="bfo:118411053"/>
<comment type="subcellular location">
    <subcellularLocation>
        <location evidence="1">Cell membrane</location>
        <topology evidence="1">Multi-pass membrane protein</topology>
    </subcellularLocation>
</comment>
<dbReference type="GO" id="GO:0005886">
    <property type="term" value="C:plasma membrane"/>
    <property type="evidence" value="ECO:0000318"/>
    <property type="project" value="GO_Central"/>
</dbReference>
<keyword evidence="8 9" id="KW-0807">Transducer</keyword>
<keyword evidence="6 10" id="KW-0472">Membrane</keyword>
<dbReference type="GeneID" id="118411053"/>
<feature type="transmembrane region" description="Helical" evidence="10">
    <location>
        <begin position="190"/>
        <end position="207"/>
    </location>
</feature>